<keyword evidence="5" id="KW-1185">Reference proteome</keyword>
<dbReference type="InterPro" id="IPR036318">
    <property type="entry name" value="FAD-bd_PCMH-like_sf"/>
</dbReference>
<evidence type="ECO:0000313" key="5">
    <source>
        <dbReference type="Proteomes" id="UP000054226"/>
    </source>
</evidence>
<feature type="domain" description="FAD-binding PCMH-type" evidence="3">
    <location>
        <begin position="1"/>
        <end position="134"/>
    </location>
</feature>
<dbReference type="GO" id="GO:0004458">
    <property type="term" value="F:D-lactate dehydrogenase (cytochrome) activity"/>
    <property type="evidence" value="ECO:0007669"/>
    <property type="project" value="TreeGrafter"/>
</dbReference>
<dbReference type="InterPro" id="IPR016170">
    <property type="entry name" value="Cytok_DH_C_sf"/>
</dbReference>
<keyword evidence="1" id="KW-0285">Flavoprotein</keyword>
<evidence type="ECO:0000256" key="1">
    <source>
        <dbReference type="ARBA" id="ARBA00022630"/>
    </source>
</evidence>
<dbReference type="AlphaFoldDB" id="M2YUP5"/>
<evidence type="ECO:0000259" key="3">
    <source>
        <dbReference type="PROSITE" id="PS51387"/>
    </source>
</evidence>
<dbReference type="PATRIC" id="fig|1284240.4.peg.32"/>
<organism evidence="4 5">
    <name type="scientific">Amycolatopsis decaplanina DSM 44594</name>
    <dbReference type="NCBI Taxonomy" id="1284240"/>
    <lineage>
        <taxon>Bacteria</taxon>
        <taxon>Bacillati</taxon>
        <taxon>Actinomycetota</taxon>
        <taxon>Actinomycetes</taxon>
        <taxon>Pseudonocardiales</taxon>
        <taxon>Pseudonocardiaceae</taxon>
        <taxon>Amycolatopsis</taxon>
    </lineage>
</organism>
<dbReference type="Pfam" id="PF01565">
    <property type="entry name" value="FAD_binding_4"/>
    <property type="match status" value="1"/>
</dbReference>
<comment type="caution">
    <text evidence="4">The sequence shown here is derived from an EMBL/GenBank/DDBJ whole genome shotgun (WGS) entry which is preliminary data.</text>
</comment>
<evidence type="ECO:0000313" key="4">
    <source>
        <dbReference type="EMBL" id="EME65665.1"/>
    </source>
</evidence>
<sequence>MVLTRMNRIVDFDEELAYVAVQPGVTQRQLSEFLASRGSRLQFGVTGSSPDSSIVGNVLERGDAEGVNGDRFENVCALEVVLSTGETIRTGFSRFPGALTKSLHRWGVGPWLDGIFTQSNFGVVTQLTLWLAPRPAGARTFSFAVDSDESLSRLIDALRRLRLSRVLDGGLVFANDVRAIAEQRQFPFDECDSGQALPSEVLSRLRHEHGVLRWNGGGVIYAADDAISEALWSHVQAELSSCTEILESATGDAIVEAAAAGTPVETHLRMAYWRLRKPIPDSPLHLDRDGCGLIWCCPVVPFVGAHVVAAAAIVREVCTDAGFETNIGLHLVAPRSIAMTVAIPFDRSVESESKRAAEASALMHKRFAEAGYIPYRVPTSSMDVMHRASDDSLPILRRLKSALDPANVLSPGRYE</sequence>
<dbReference type="InterPro" id="IPR016166">
    <property type="entry name" value="FAD-bd_PCMH"/>
</dbReference>
<keyword evidence="2" id="KW-0274">FAD</keyword>
<dbReference type="Gene3D" id="3.30.465.10">
    <property type="match status" value="1"/>
</dbReference>
<dbReference type="PANTHER" id="PTHR11748:SF114">
    <property type="entry name" value="ARYL-ALCOHOL OXIDASE VANILLYL-ALCOHOL OXIDASE (AFU_ORTHOLOGUE AFUA_3G09500)-RELATED"/>
    <property type="match status" value="1"/>
</dbReference>
<dbReference type="Gene3D" id="3.40.462.10">
    <property type="entry name" value="FAD-linked oxidases, C-terminal domain"/>
    <property type="match status" value="1"/>
</dbReference>
<dbReference type="GO" id="GO:0071949">
    <property type="term" value="F:FAD binding"/>
    <property type="evidence" value="ECO:0007669"/>
    <property type="project" value="InterPro"/>
</dbReference>
<dbReference type="GO" id="GO:1903457">
    <property type="term" value="P:lactate catabolic process"/>
    <property type="evidence" value="ECO:0007669"/>
    <property type="project" value="TreeGrafter"/>
</dbReference>
<name>M2YUP5_9PSEU</name>
<dbReference type="InterPro" id="IPR016169">
    <property type="entry name" value="FAD-bd_PCMH_sub2"/>
</dbReference>
<dbReference type="Proteomes" id="UP000054226">
    <property type="component" value="Unassembled WGS sequence"/>
</dbReference>
<accession>M2YUP5</accession>
<proteinExistence type="predicted"/>
<reference evidence="4 5" key="1">
    <citation type="journal article" date="2013" name="Genome Announc.">
        <title>Draft Genome Sequence of Amycolatopsis decaplanina Strain DSM 44594T.</title>
        <authorList>
            <person name="Kaur N."/>
            <person name="Kumar S."/>
            <person name="Bala M."/>
            <person name="Raghava G.P."/>
            <person name="Mayilraj S."/>
        </authorList>
    </citation>
    <scope>NUCLEOTIDE SEQUENCE [LARGE SCALE GENOMIC DNA]</scope>
    <source>
        <strain evidence="4 5">DSM 44594</strain>
    </source>
</reference>
<dbReference type="PROSITE" id="PS51387">
    <property type="entry name" value="FAD_PCMH"/>
    <property type="match status" value="1"/>
</dbReference>
<protein>
    <submittedName>
        <fullName evidence="4">FAD/FMN-dependent dehydrogenase</fullName>
    </submittedName>
</protein>
<dbReference type="InterPro" id="IPR016164">
    <property type="entry name" value="FAD-linked_Oxase-like_C"/>
</dbReference>
<dbReference type="SUPFAM" id="SSF55103">
    <property type="entry name" value="FAD-linked oxidases, C-terminal domain"/>
    <property type="match status" value="1"/>
</dbReference>
<dbReference type="EMBL" id="AOHO01000012">
    <property type="protein sequence ID" value="EME65665.1"/>
    <property type="molecule type" value="Genomic_DNA"/>
</dbReference>
<dbReference type="GO" id="GO:0008720">
    <property type="term" value="F:D-lactate dehydrogenase (NAD+) activity"/>
    <property type="evidence" value="ECO:0007669"/>
    <property type="project" value="TreeGrafter"/>
</dbReference>
<dbReference type="InterPro" id="IPR006094">
    <property type="entry name" value="Oxid_FAD_bind_N"/>
</dbReference>
<gene>
    <name evidence="4" type="ORF">H074_00177</name>
</gene>
<dbReference type="PANTHER" id="PTHR11748">
    <property type="entry name" value="D-LACTATE DEHYDROGENASE"/>
    <property type="match status" value="1"/>
</dbReference>
<dbReference type="SUPFAM" id="SSF56176">
    <property type="entry name" value="FAD-binding/transporter-associated domain-like"/>
    <property type="match status" value="1"/>
</dbReference>
<evidence type="ECO:0000256" key="2">
    <source>
        <dbReference type="ARBA" id="ARBA00022827"/>
    </source>
</evidence>